<dbReference type="PANTHER" id="PTHR33678:SF2">
    <property type="match status" value="1"/>
</dbReference>
<dbReference type="Pfam" id="PF13005">
    <property type="entry name" value="zf-IS66"/>
    <property type="match status" value="1"/>
</dbReference>
<sequence length="538" mass="62269">MREAAMQKIETSISELLKRQPVTEQEKDAYIQDLQKALRLLLEEVRDLEEMVALLQKKRFGSSSEATPVQEEEEPLGVFPEAELEYKEDAPEPFKKDQRGVHKISEAGRWKLTSSNETEDRIFDLDEEERICPRCKGKLVWIGKELVREVFEYRRPKLKLVRYWQMSYKCPACHKKGRSVIVRASVPKPLLNHSLVAASVVAEIMYQKYVNAMPLYRQEAAWKQLGVTFSRTTMARWIIRCAEDWLEPLWNAMRKELLQREVLHADETVVQVLKENGKTAQSKSYMWVYRTGMDGLPPIVLYDYQPGRSGEYPKKFLEGFHGYLHTDGYAGYNQVPDINRCGCWAHLRRKFVEAMPAASSNPKGLLTPAQVGRDYCDQLFAAEKKLAGLPAEERQKQRLAVEKPMLRAFWCWLEELERQPLAGNLKKAVQYARKQQPYMENYLLDPRCQISNNLAENAIRPFTVGRKNWLFSDTVKGAKASAVIYSLVETAGANGLSERGYLHIVLSNLPSMDFRQHPELLKDLMPWSDYMRSCFEQE</sequence>
<feature type="domain" description="Transposase IS66 zinc-finger binding" evidence="3">
    <location>
        <begin position="129"/>
        <end position="174"/>
    </location>
</feature>
<dbReference type="InterPro" id="IPR024474">
    <property type="entry name" value="Znf_dom_IS66"/>
</dbReference>
<name>A0AA37IZP9_9FIRM</name>
<keyword evidence="1" id="KW-0175">Coiled coil</keyword>
<dbReference type="NCBIfam" id="NF033517">
    <property type="entry name" value="transpos_IS66"/>
    <property type="match status" value="1"/>
</dbReference>
<comment type="caution">
    <text evidence="4">The sequence shown here is derived from an EMBL/GenBank/DDBJ whole genome shotgun (WGS) entry which is preliminary data.</text>
</comment>
<gene>
    <name evidence="4" type="ORF">JCM17207_17800</name>
</gene>
<evidence type="ECO:0000256" key="1">
    <source>
        <dbReference type="SAM" id="Coils"/>
    </source>
</evidence>
<evidence type="ECO:0000313" key="5">
    <source>
        <dbReference type="Proteomes" id="UP001055185"/>
    </source>
</evidence>
<feature type="domain" description="Transposase IS66 central" evidence="2">
    <location>
        <begin position="193"/>
        <end position="479"/>
    </location>
</feature>
<accession>A0AA37IZP9</accession>
<proteinExistence type="predicted"/>
<dbReference type="InterPro" id="IPR052344">
    <property type="entry name" value="Transposase-related"/>
</dbReference>
<dbReference type="InterPro" id="IPR004291">
    <property type="entry name" value="Transposase_IS66_central"/>
</dbReference>
<evidence type="ECO:0000259" key="3">
    <source>
        <dbReference type="Pfam" id="PF13005"/>
    </source>
</evidence>
<dbReference type="AlphaFoldDB" id="A0AA37IZP9"/>
<keyword evidence="5" id="KW-1185">Reference proteome</keyword>
<dbReference type="EMBL" id="BQKV01000065">
    <property type="protein sequence ID" value="GJN65155.1"/>
    <property type="molecule type" value="Genomic_DNA"/>
</dbReference>
<dbReference type="Pfam" id="PF03050">
    <property type="entry name" value="DDE_Tnp_IS66"/>
    <property type="match status" value="1"/>
</dbReference>
<organism evidence="4 5">
    <name type="scientific">Faecalibacterium gallinarum</name>
    <dbReference type="NCBI Taxonomy" id="2903556"/>
    <lineage>
        <taxon>Bacteria</taxon>
        <taxon>Bacillati</taxon>
        <taxon>Bacillota</taxon>
        <taxon>Clostridia</taxon>
        <taxon>Eubacteriales</taxon>
        <taxon>Oscillospiraceae</taxon>
        <taxon>Faecalibacterium</taxon>
    </lineage>
</organism>
<feature type="coiled-coil region" evidence="1">
    <location>
        <begin position="31"/>
        <end position="58"/>
    </location>
</feature>
<dbReference type="PANTHER" id="PTHR33678">
    <property type="entry name" value="BLL1576 PROTEIN"/>
    <property type="match status" value="1"/>
</dbReference>
<evidence type="ECO:0000259" key="2">
    <source>
        <dbReference type="Pfam" id="PF03050"/>
    </source>
</evidence>
<evidence type="ECO:0000313" key="4">
    <source>
        <dbReference type="EMBL" id="GJN65155.1"/>
    </source>
</evidence>
<protein>
    <submittedName>
        <fullName evidence="4">Transposase</fullName>
    </submittedName>
</protein>
<dbReference type="Proteomes" id="UP001055185">
    <property type="component" value="Unassembled WGS sequence"/>
</dbReference>
<reference evidence="4" key="1">
    <citation type="journal article" date="2022" name="Int. J. Syst. Evol. Microbiol.">
        <title>Genome-based, phenotypic and chemotaxonomic classification of Faecalibacterium strains: proposal of three novel species Faecalibacterium duncaniae sp. nov., Faecalibacterium hattorii sp. nov. and Faecalibacterium gallinarum sp. nov. .</title>
        <authorList>
            <person name="Sakamoto M."/>
            <person name="Sakurai N."/>
            <person name="Tanno H."/>
            <person name="Iino T."/>
            <person name="Ohkuma M."/>
            <person name="Endo A."/>
        </authorList>
    </citation>
    <scope>NUCLEOTIDE SEQUENCE</scope>
    <source>
        <strain evidence="4">JCM 17207</strain>
    </source>
</reference>